<dbReference type="PANTHER" id="PTHR22988">
    <property type="entry name" value="MYOTONIC DYSTROPHY S/T KINASE-RELATED"/>
    <property type="match status" value="1"/>
</dbReference>
<feature type="domain" description="Protein kinase" evidence="12">
    <location>
        <begin position="1"/>
        <end position="277"/>
    </location>
</feature>
<dbReference type="AlphaFoldDB" id="A0A4P9W7D4"/>
<dbReference type="SMART" id="SM00133">
    <property type="entry name" value="S_TK_X"/>
    <property type="match status" value="1"/>
</dbReference>
<evidence type="ECO:0000256" key="11">
    <source>
        <dbReference type="SAM" id="MobiDB-lite"/>
    </source>
</evidence>
<dbReference type="FunFam" id="1.10.510.10:FF:000024">
    <property type="entry name" value="Probable serine/threonine-protein kinase cot-1"/>
    <property type="match status" value="1"/>
</dbReference>
<comment type="catalytic activity">
    <reaction evidence="9">
        <text>L-threonyl-[protein] + ATP = O-phospho-L-threonyl-[protein] + ADP + H(+)</text>
        <dbReference type="Rhea" id="RHEA:46608"/>
        <dbReference type="Rhea" id="RHEA-COMP:11060"/>
        <dbReference type="Rhea" id="RHEA-COMP:11605"/>
        <dbReference type="ChEBI" id="CHEBI:15378"/>
        <dbReference type="ChEBI" id="CHEBI:30013"/>
        <dbReference type="ChEBI" id="CHEBI:30616"/>
        <dbReference type="ChEBI" id="CHEBI:61977"/>
        <dbReference type="ChEBI" id="CHEBI:456216"/>
        <dbReference type="EC" id="2.7.11.1"/>
    </reaction>
</comment>
<keyword evidence="5" id="KW-0547">Nucleotide-binding</keyword>
<evidence type="ECO:0000256" key="9">
    <source>
        <dbReference type="ARBA" id="ARBA00047899"/>
    </source>
</evidence>
<dbReference type="GO" id="GO:0005856">
    <property type="term" value="C:cytoskeleton"/>
    <property type="evidence" value="ECO:0007669"/>
    <property type="project" value="TreeGrafter"/>
</dbReference>
<gene>
    <name evidence="14" type="ORF">BDK51DRAFT_22920</name>
</gene>
<dbReference type="SUPFAM" id="SSF56112">
    <property type="entry name" value="Protein kinase-like (PK-like)"/>
    <property type="match status" value="1"/>
</dbReference>
<evidence type="ECO:0000313" key="15">
    <source>
        <dbReference type="Proteomes" id="UP000269721"/>
    </source>
</evidence>
<evidence type="ECO:0000256" key="8">
    <source>
        <dbReference type="ARBA" id="ARBA00038271"/>
    </source>
</evidence>
<dbReference type="Gene3D" id="3.30.200.20">
    <property type="entry name" value="Phosphorylase Kinase, domain 1"/>
    <property type="match status" value="1"/>
</dbReference>
<dbReference type="InterPro" id="IPR011009">
    <property type="entry name" value="Kinase-like_dom_sf"/>
</dbReference>
<dbReference type="InterPro" id="IPR000961">
    <property type="entry name" value="AGC-kinase_C"/>
</dbReference>
<dbReference type="GO" id="GO:0031032">
    <property type="term" value="P:actomyosin structure organization"/>
    <property type="evidence" value="ECO:0007669"/>
    <property type="project" value="TreeGrafter"/>
</dbReference>
<evidence type="ECO:0000256" key="4">
    <source>
        <dbReference type="ARBA" id="ARBA00022679"/>
    </source>
</evidence>
<evidence type="ECO:0000313" key="14">
    <source>
        <dbReference type="EMBL" id="RKO88369.1"/>
    </source>
</evidence>
<evidence type="ECO:0000256" key="10">
    <source>
        <dbReference type="ARBA" id="ARBA00048679"/>
    </source>
</evidence>
<dbReference type="PROSITE" id="PS00108">
    <property type="entry name" value="PROTEIN_KINASE_ST"/>
    <property type="match status" value="1"/>
</dbReference>
<name>A0A4P9W7D4_9FUNG</name>
<keyword evidence="6 14" id="KW-0418">Kinase</keyword>
<proteinExistence type="inferred from homology"/>
<keyword evidence="7" id="KW-0067">ATP-binding</keyword>
<dbReference type="Gene3D" id="1.10.510.10">
    <property type="entry name" value="Transferase(Phosphotransferase) domain 1"/>
    <property type="match status" value="1"/>
</dbReference>
<organism evidence="14 15">
    <name type="scientific">Blyttiomyces helicus</name>
    <dbReference type="NCBI Taxonomy" id="388810"/>
    <lineage>
        <taxon>Eukaryota</taxon>
        <taxon>Fungi</taxon>
        <taxon>Fungi incertae sedis</taxon>
        <taxon>Chytridiomycota</taxon>
        <taxon>Chytridiomycota incertae sedis</taxon>
        <taxon>Chytridiomycetes</taxon>
        <taxon>Chytridiomycetes incertae sedis</taxon>
        <taxon>Blyttiomyces</taxon>
    </lineage>
</organism>
<comment type="catalytic activity">
    <reaction evidence="10">
        <text>L-seryl-[protein] + ATP = O-phospho-L-seryl-[protein] + ADP + H(+)</text>
        <dbReference type="Rhea" id="RHEA:17989"/>
        <dbReference type="Rhea" id="RHEA-COMP:9863"/>
        <dbReference type="Rhea" id="RHEA-COMP:11604"/>
        <dbReference type="ChEBI" id="CHEBI:15378"/>
        <dbReference type="ChEBI" id="CHEBI:29999"/>
        <dbReference type="ChEBI" id="CHEBI:30616"/>
        <dbReference type="ChEBI" id="CHEBI:83421"/>
        <dbReference type="ChEBI" id="CHEBI:456216"/>
        <dbReference type="EC" id="2.7.11.1"/>
    </reaction>
</comment>
<evidence type="ECO:0000256" key="3">
    <source>
        <dbReference type="ARBA" id="ARBA00022553"/>
    </source>
</evidence>
<keyword evidence="3" id="KW-0597">Phosphoprotein</keyword>
<dbReference type="PANTHER" id="PTHR22988:SF71">
    <property type="entry name" value="CITRON RHO-INTERACTING KINASE"/>
    <property type="match status" value="1"/>
</dbReference>
<reference evidence="15" key="1">
    <citation type="journal article" date="2018" name="Nat. Microbiol.">
        <title>Leveraging single-cell genomics to expand the fungal tree of life.</title>
        <authorList>
            <person name="Ahrendt S.R."/>
            <person name="Quandt C.A."/>
            <person name="Ciobanu D."/>
            <person name="Clum A."/>
            <person name="Salamov A."/>
            <person name="Andreopoulos B."/>
            <person name="Cheng J.F."/>
            <person name="Woyke T."/>
            <person name="Pelin A."/>
            <person name="Henrissat B."/>
            <person name="Reynolds N.K."/>
            <person name="Benny G.L."/>
            <person name="Smith M.E."/>
            <person name="James T.Y."/>
            <person name="Grigoriev I.V."/>
        </authorList>
    </citation>
    <scope>NUCLEOTIDE SEQUENCE [LARGE SCALE GENOMIC DNA]</scope>
</reference>
<dbReference type="GO" id="GO:0005524">
    <property type="term" value="F:ATP binding"/>
    <property type="evidence" value="ECO:0007669"/>
    <property type="project" value="UniProtKB-KW"/>
</dbReference>
<protein>
    <recommendedName>
        <fullName evidence="1">non-specific serine/threonine protein kinase</fullName>
        <ecNumber evidence="1">2.7.11.1</ecNumber>
    </recommendedName>
</protein>
<evidence type="ECO:0000256" key="1">
    <source>
        <dbReference type="ARBA" id="ARBA00012513"/>
    </source>
</evidence>
<dbReference type="InterPro" id="IPR050839">
    <property type="entry name" value="Rho-assoc_Ser/Thr_Kinase"/>
</dbReference>
<dbReference type="PROSITE" id="PS50011">
    <property type="entry name" value="PROTEIN_KINASE_DOM"/>
    <property type="match status" value="1"/>
</dbReference>
<dbReference type="InterPro" id="IPR008271">
    <property type="entry name" value="Ser/Thr_kinase_AS"/>
</dbReference>
<evidence type="ECO:0000259" key="12">
    <source>
        <dbReference type="PROSITE" id="PS50011"/>
    </source>
</evidence>
<evidence type="ECO:0000259" key="13">
    <source>
        <dbReference type="PROSITE" id="PS51285"/>
    </source>
</evidence>
<dbReference type="OrthoDB" id="3638488at2759"/>
<evidence type="ECO:0000256" key="7">
    <source>
        <dbReference type="ARBA" id="ARBA00022840"/>
    </source>
</evidence>
<evidence type="ECO:0000256" key="5">
    <source>
        <dbReference type="ARBA" id="ARBA00022741"/>
    </source>
</evidence>
<feature type="region of interest" description="Disordered" evidence="11">
    <location>
        <begin position="1"/>
        <end position="25"/>
    </location>
</feature>
<accession>A0A4P9W7D4</accession>
<dbReference type="PROSITE" id="PS51285">
    <property type="entry name" value="AGC_KINASE_CTER"/>
    <property type="match status" value="1"/>
</dbReference>
<feature type="compositionally biased region" description="Pro residues" evidence="11">
    <location>
        <begin position="1"/>
        <end position="17"/>
    </location>
</feature>
<evidence type="ECO:0000256" key="2">
    <source>
        <dbReference type="ARBA" id="ARBA00022527"/>
    </source>
</evidence>
<dbReference type="EMBL" id="KZ996762">
    <property type="protein sequence ID" value="RKO88369.1"/>
    <property type="molecule type" value="Genomic_DNA"/>
</dbReference>
<sequence>MHATPPPPQHSPSPPTPSLKTLHDSPPQAAFFMEERDALVFAKSSEWITTLYAAFQDDENLYLVMEYASGGSLRALMYNRESPMLEDEARFYVAEMMLALDELHRHDFIHRDVKPENCLIDASGHIKLADFGSCIRMGASKQPRKWVIRHPGSKRSTPFGPRHYQITSHETVGTPDYISPEILRAQEGKSNYGRECDWWSLGVIMYELLYEEGPFDSDSLTETYGKIMDHEQDCLVPGTGTADLSSDPRCCSRRLICKQETRLGRNGSEEIRSHPWFKGIDWDNLRKSKPPFIPELSGPDDTRYFEDEENESKKVAKKPIAKTKEFAGQNLPFIGYTY</sequence>
<dbReference type="EC" id="2.7.11.1" evidence="1"/>
<comment type="similarity">
    <text evidence="8">Belongs to the protein kinase superfamily. STE Ser/Thr protein kinase family. COT1 subfamily.</text>
</comment>
<keyword evidence="15" id="KW-1185">Reference proteome</keyword>
<dbReference type="InterPro" id="IPR000719">
    <property type="entry name" value="Prot_kinase_dom"/>
</dbReference>
<dbReference type="GO" id="GO:0004674">
    <property type="term" value="F:protein serine/threonine kinase activity"/>
    <property type="evidence" value="ECO:0007669"/>
    <property type="project" value="UniProtKB-KW"/>
</dbReference>
<dbReference type="Proteomes" id="UP000269721">
    <property type="component" value="Unassembled WGS sequence"/>
</dbReference>
<dbReference type="Pfam" id="PF00069">
    <property type="entry name" value="Pkinase"/>
    <property type="match status" value="1"/>
</dbReference>
<keyword evidence="4" id="KW-0808">Transferase</keyword>
<dbReference type="GO" id="GO:0005737">
    <property type="term" value="C:cytoplasm"/>
    <property type="evidence" value="ECO:0007669"/>
    <property type="project" value="TreeGrafter"/>
</dbReference>
<feature type="non-terminal residue" evidence="14">
    <location>
        <position position="338"/>
    </location>
</feature>
<evidence type="ECO:0000256" key="6">
    <source>
        <dbReference type="ARBA" id="ARBA00022777"/>
    </source>
</evidence>
<keyword evidence="2" id="KW-0723">Serine/threonine-protein kinase</keyword>
<dbReference type="SMART" id="SM00220">
    <property type="entry name" value="S_TKc"/>
    <property type="match status" value="1"/>
</dbReference>
<feature type="domain" description="AGC-kinase C-terminal" evidence="13">
    <location>
        <begin position="278"/>
        <end position="338"/>
    </location>
</feature>